<accession>A0AC34GSV6</accession>
<name>A0AC34GSV6_9BILA</name>
<dbReference type="WBParaSite" id="ES5_v2.g7796.t1">
    <property type="protein sequence ID" value="ES5_v2.g7796.t1"/>
    <property type="gene ID" value="ES5_v2.g7796"/>
</dbReference>
<protein>
    <submittedName>
        <fullName evidence="2">Receptor protein-tyrosine kinase</fullName>
    </submittedName>
</protein>
<evidence type="ECO:0000313" key="2">
    <source>
        <dbReference type="WBParaSite" id="ES5_v2.g7796.t1"/>
    </source>
</evidence>
<proteinExistence type="predicted"/>
<sequence length="1305" mass="146908">MAFFCVDCAGTINGGSAISTHQSHYERLTKYYENCTVITGNLELTHVTPSDIEKADAKHRKNVSGVLYKRRPFWFLQNVREISGVLKGGITVSSSIKQRPPCYLYNTIDFEHLKGDKSANITIIGKTDSNGVPVCKPEEYRCSRFCGGFCYGPLDRDCQELYRVDCPIGCDSCFTGPNGTKHCCDSECAAGCNGLGPKRCVSCKNYNQDGECVPECNGLEKYDREQSKIVPREKDERRYFYESYCLKECPDKTLIEGKYCVVACQAGHYRNVDIDRRKCVPCDGPCPKVCNVTTYLDVQTLQQLINCSEIDGNLELLNHIYNEPDFETSLLNNLRSVKIVTGYVMIDGGGIPNDKKPINLKFLENLKVIEGRNLHVRYSLVVQGLTNLTELGLRKLEKLSAGKAAFLNNSQLCYGKDLDWKFLNAEGVQFTHNAPAEFCAKYDYICHDTCDPEKGCWGKGPSQCLKCKHFIKDDECVNTCEESEGFFRIGTNECHRCDRECSTCIGPTAFDCKKCKHYRFEDIYNTRFHCVEKCPNNTYANQNDCFPCDDNCYSNGCNGAGSSLGGGCKLCRFGVLTDTEVQCLAGSDVMNACLGWDGYYPDIPSTFGIQQGECKRCRKECKTCVSLNNCTECRVYNIVSLDDDNKMIGCALKCGEGNYEIYPKTSKSVGTCKQCHSLCDRTKTCSGPTEYDCERCDFAGINLLTNVQCVFDCPNTHPYLYENVCHEYDVETESRNRKIKIAIIIFVILAVVSVVIGYLIRRCTRYRKKFEQEQQLHPPEIPEYDKNALTRRPNMNRLNVITRSQLTNSKRILGTGAFGTVYAGFYKVKDAKGKDIQIPVAIKEIKMDSSSAWSTETEMIAEATIMASLDHEHLLRLVGICFVGGVKLITVLRPMGSLRDFLVTNSNCLGARDLILYCYQICSAMEYLTRHKIIHCDLAARNVLMRKNNHVEVTDFGLAKMLEGSNSAAAGSKVPFKWVPPECLIPHGEFSEASDVWAFGVTCWEIITYGATPYKEEYIQKGDQMYRFLQDGHRLKQPSNCGVHLHGTLISCWSETPASRPHFSDLKETFLKYCKVPTEYIQDRHITQRMDSYIGSEEQQRHQIQRLLSLTDSAMGEQIYTDQNGFQFVYNPINPTNLEDGRPMPISKKRNSSSASSRYKADPLRSHQSNTFDTRLTEVNTDEENYLVPNSAEMIKLDPNGCKYTKVNVPITNDPSIIKKSETEEEEEPQKHHYQNDGIGNGGEIASSEYLNVDETTTEEDEIVMAALGESVKQQNPSIASSKDNNSSSFSNIRNAYINQAESVV</sequence>
<organism evidence="1 2">
    <name type="scientific">Panagrolaimus sp. ES5</name>
    <dbReference type="NCBI Taxonomy" id="591445"/>
    <lineage>
        <taxon>Eukaryota</taxon>
        <taxon>Metazoa</taxon>
        <taxon>Ecdysozoa</taxon>
        <taxon>Nematoda</taxon>
        <taxon>Chromadorea</taxon>
        <taxon>Rhabditida</taxon>
        <taxon>Tylenchina</taxon>
        <taxon>Panagrolaimomorpha</taxon>
        <taxon>Panagrolaimoidea</taxon>
        <taxon>Panagrolaimidae</taxon>
        <taxon>Panagrolaimus</taxon>
    </lineage>
</organism>
<reference evidence="2" key="1">
    <citation type="submission" date="2022-11" db="UniProtKB">
        <authorList>
            <consortium name="WormBaseParasite"/>
        </authorList>
    </citation>
    <scope>IDENTIFICATION</scope>
</reference>
<evidence type="ECO:0000313" key="1">
    <source>
        <dbReference type="Proteomes" id="UP000887579"/>
    </source>
</evidence>
<dbReference type="Proteomes" id="UP000887579">
    <property type="component" value="Unplaced"/>
</dbReference>